<accession>A0ACC0N4N9</accession>
<protein>
    <submittedName>
        <fullName evidence="1">Uncharacterized protein</fullName>
    </submittedName>
</protein>
<dbReference type="EMBL" id="CM046394">
    <property type="protein sequence ID" value="KAI8547966.1"/>
    <property type="molecule type" value="Genomic_DNA"/>
</dbReference>
<gene>
    <name evidence="1" type="ORF">RHMOL_Rhmol07G0236100</name>
</gene>
<sequence>MGVVEIKIIREHLYAAVCKCFPSHWLHTTNLDTSASTTRIVMAWDPGVLTITLISASSHMVLGKVEGIACHREFFISIIYGSNSVSERRGLWSALRHANSVVRTFAWLQMGDYNVVRKVNERMVGFDSSATLEFNNCLHDLEMDDMPARGFWYTWSNK</sequence>
<keyword evidence="2" id="KW-1185">Reference proteome</keyword>
<proteinExistence type="predicted"/>
<evidence type="ECO:0000313" key="2">
    <source>
        <dbReference type="Proteomes" id="UP001062846"/>
    </source>
</evidence>
<dbReference type="Proteomes" id="UP001062846">
    <property type="component" value="Chromosome 7"/>
</dbReference>
<evidence type="ECO:0000313" key="1">
    <source>
        <dbReference type="EMBL" id="KAI8547966.1"/>
    </source>
</evidence>
<comment type="caution">
    <text evidence="1">The sequence shown here is derived from an EMBL/GenBank/DDBJ whole genome shotgun (WGS) entry which is preliminary data.</text>
</comment>
<name>A0ACC0N4N9_RHOML</name>
<organism evidence="1 2">
    <name type="scientific">Rhododendron molle</name>
    <name type="common">Chinese azalea</name>
    <name type="synonym">Azalea mollis</name>
    <dbReference type="NCBI Taxonomy" id="49168"/>
    <lineage>
        <taxon>Eukaryota</taxon>
        <taxon>Viridiplantae</taxon>
        <taxon>Streptophyta</taxon>
        <taxon>Embryophyta</taxon>
        <taxon>Tracheophyta</taxon>
        <taxon>Spermatophyta</taxon>
        <taxon>Magnoliopsida</taxon>
        <taxon>eudicotyledons</taxon>
        <taxon>Gunneridae</taxon>
        <taxon>Pentapetalae</taxon>
        <taxon>asterids</taxon>
        <taxon>Ericales</taxon>
        <taxon>Ericaceae</taxon>
        <taxon>Ericoideae</taxon>
        <taxon>Rhodoreae</taxon>
        <taxon>Rhododendron</taxon>
    </lineage>
</organism>
<reference evidence="1" key="1">
    <citation type="submission" date="2022-02" db="EMBL/GenBank/DDBJ databases">
        <title>Plant Genome Project.</title>
        <authorList>
            <person name="Zhang R.-G."/>
        </authorList>
    </citation>
    <scope>NUCLEOTIDE SEQUENCE</scope>
    <source>
        <strain evidence="1">AT1</strain>
    </source>
</reference>